<dbReference type="SFLD" id="SFLDS00029">
    <property type="entry name" value="Radical_SAM"/>
    <property type="match status" value="1"/>
</dbReference>
<dbReference type="InterPro" id="IPR029063">
    <property type="entry name" value="SAM-dependent_MTases_sf"/>
</dbReference>
<dbReference type="PANTHER" id="PTHR11135:SF1">
    <property type="entry name" value="PROTEIN YHCC"/>
    <property type="match status" value="1"/>
</dbReference>
<dbReference type="GO" id="GO:0046872">
    <property type="term" value="F:metal ion binding"/>
    <property type="evidence" value="ECO:0007669"/>
    <property type="project" value="UniProtKB-KW"/>
</dbReference>
<dbReference type="Proteomes" id="UP000290092">
    <property type="component" value="Unassembled WGS sequence"/>
</dbReference>
<organism evidence="8 9">
    <name type="scientific">Malaciobacter mytili LMG 24559</name>
    <dbReference type="NCBI Taxonomy" id="1032238"/>
    <lineage>
        <taxon>Bacteria</taxon>
        <taxon>Pseudomonadati</taxon>
        <taxon>Campylobacterota</taxon>
        <taxon>Epsilonproteobacteria</taxon>
        <taxon>Campylobacterales</taxon>
        <taxon>Arcobacteraceae</taxon>
        <taxon>Malaciobacter</taxon>
    </lineage>
</organism>
<keyword evidence="5" id="KW-0408">Iron</keyword>
<keyword evidence="9" id="KW-1185">Reference proteome</keyword>
<dbReference type="SFLD" id="SFLDG01091">
    <property type="entry name" value="uncharacterized_CHP01210-like"/>
    <property type="match status" value="1"/>
</dbReference>
<dbReference type="Gene3D" id="3.40.50.150">
    <property type="entry name" value="Vaccinia Virus protein VP39"/>
    <property type="match status" value="1"/>
</dbReference>
<evidence type="ECO:0000259" key="7">
    <source>
        <dbReference type="PROSITE" id="PS51918"/>
    </source>
</evidence>
<gene>
    <name evidence="8" type="ORF">CP985_05795</name>
</gene>
<dbReference type="RefSeq" id="WP_114841212.1">
    <property type="nucleotide sequence ID" value="NZ_CP031219.1"/>
</dbReference>
<dbReference type="InterPro" id="IPR058240">
    <property type="entry name" value="rSAM_sf"/>
</dbReference>
<dbReference type="PROSITE" id="PS51918">
    <property type="entry name" value="RADICAL_SAM"/>
    <property type="match status" value="1"/>
</dbReference>
<dbReference type="AlphaFoldDB" id="A0AAX2AGE1"/>
<dbReference type="Pfam" id="PF04055">
    <property type="entry name" value="Radical_SAM"/>
    <property type="match status" value="1"/>
</dbReference>
<name>A0AAX2AGE1_9BACT</name>
<evidence type="ECO:0000313" key="9">
    <source>
        <dbReference type="Proteomes" id="UP000290092"/>
    </source>
</evidence>
<reference evidence="8 9" key="1">
    <citation type="submission" date="2017-09" db="EMBL/GenBank/DDBJ databases">
        <title>Genomics of the genus Arcobacter.</title>
        <authorList>
            <person name="Perez-Cataluna A."/>
            <person name="Figueras M.J."/>
            <person name="Salas-Masso N."/>
        </authorList>
    </citation>
    <scope>NUCLEOTIDE SEQUENCE [LARGE SCALE GENOMIC DNA]</scope>
    <source>
        <strain evidence="8 9">CECT 7386</strain>
    </source>
</reference>
<dbReference type="Pfam" id="PF16199">
    <property type="entry name" value="Radical_SAM_C"/>
    <property type="match status" value="1"/>
</dbReference>
<dbReference type="PANTHER" id="PTHR11135">
    <property type="entry name" value="HISTONE ACETYLTRANSFERASE-RELATED"/>
    <property type="match status" value="1"/>
</dbReference>
<dbReference type="SUPFAM" id="SSF102114">
    <property type="entry name" value="Radical SAM enzymes"/>
    <property type="match status" value="1"/>
</dbReference>
<dbReference type="GO" id="GO:0016645">
    <property type="term" value="F:oxidoreductase activity, acting on the CH-NH group of donors"/>
    <property type="evidence" value="ECO:0007669"/>
    <property type="project" value="InterPro"/>
</dbReference>
<comment type="cofactor">
    <cofactor evidence="1">
        <name>[4Fe-4S] cluster</name>
        <dbReference type="ChEBI" id="CHEBI:49883"/>
    </cofactor>
</comment>
<keyword evidence="3" id="KW-0949">S-adenosyl-L-methionine</keyword>
<keyword evidence="6" id="KW-0411">Iron-sulfur</keyword>
<dbReference type="InterPro" id="IPR007197">
    <property type="entry name" value="rSAM"/>
</dbReference>
<dbReference type="CDD" id="cd02440">
    <property type="entry name" value="AdoMet_MTases"/>
    <property type="match status" value="1"/>
</dbReference>
<dbReference type="Pfam" id="PF05430">
    <property type="entry name" value="Methyltransf_30"/>
    <property type="match status" value="1"/>
</dbReference>
<evidence type="ECO:0000313" key="8">
    <source>
        <dbReference type="EMBL" id="RXK16087.1"/>
    </source>
</evidence>
<dbReference type="NCBIfam" id="TIGR01212">
    <property type="entry name" value="TIGR01212 family radical SAM protein"/>
    <property type="match status" value="1"/>
</dbReference>
<dbReference type="InterPro" id="IPR032432">
    <property type="entry name" value="Radical_SAM_C"/>
</dbReference>
<proteinExistence type="predicted"/>
<dbReference type="InterPro" id="IPR023404">
    <property type="entry name" value="rSAM_horseshoe"/>
</dbReference>
<dbReference type="SFLD" id="SFLDG01082">
    <property type="entry name" value="B12-binding_domain_containing"/>
    <property type="match status" value="1"/>
</dbReference>
<dbReference type="Gene3D" id="3.80.30.20">
    <property type="entry name" value="tm_1862 like domain"/>
    <property type="match status" value="1"/>
</dbReference>
<dbReference type="InterPro" id="IPR039661">
    <property type="entry name" value="ELP3"/>
</dbReference>
<evidence type="ECO:0000256" key="5">
    <source>
        <dbReference type="ARBA" id="ARBA00023004"/>
    </source>
</evidence>
<evidence type="ECO:0000256" key="4">
    <source>
        <dbReference type="ARBA" id="ARBA00022723"/>
    </source>
</evidence>
<dbReference type="InterPro" id="IPR005911">
    <property type="entry name" value="YhcC-like"/>
</dbReference>
<evidence type="ECO:0000256" key="3">
    <source>
        <dbReference type="ARBA" id="ARBA00022691"/>
    </source>
</evidence>
<dbReference type="SUPFAM" id="SSF53335">
    <property type="entry name" value="S-adenosyl-L-methionine-dependent methyltransferases"/>
    <property type="match status" value="1"/>
</dbReference>
<comment type="caution">
    <text evidence="8">The sequence shown here is derived from an EMBL/GenBank/DDBJ whole genome shotgun (WGS) entry which is preliminary data.</text>
</comment>
<dbReference type="SMART" id="SM00729">
    <property type="entry name" value="Elp3"/>
    <property type="match status" value="1"/>
</dbReference>
<dbReference type="KEGG" id="amyt:AMYT_0744"/>
<accession>A0AAX2AGE1</accession>
<dbReference type="CDD" id="cd01335">
    <property type="entry name" value="Radical_SAM"/>
    <property type="match status" value="1"/>
</dbReference>
<dbReference type="SFLD" id="SFLDG01086">
    <property type="entry name" value="elongater_protein-like"/>
    <property type="match status" value="1"/>
</dbReference>
<protein>
    <submittedName>
        <fullName evidence="8">TIGR01212 family radical SAM protein</fullName>
    </submittedName>
</protein>
<evidence type="ECO:0000256" key="6">
    <source>
        <dbReference type="ARBA" id="ARBA00023014"/>
    </source>
</evidence>
<sequence>MSQNLPYYSFKTYMSKKYGTTLHSIPIDLELGCPNRDEEGKGGCTFCPSNAARAVQTLNAQNIQEQITYGISFAKQRYKAKKFMLYIQAYTGTFTSVINQKKTYSQLLSKENFSAISIGTRPDCLSKKTLEYLEELNQEIDVYIDLGIQTLNDNTLKRINRGHDSKCSLDAIKNIKKAGLKVFAHIIIGLPNETRQDWESCIKQLVKMDIDGIKIHNLHIIKNTQLHQEYIKKPFKTLNEYEYAEELINLIRHIPNHIPIIRISTDTLKEELIAPLWHMQKGQFVEYVTQSMLYRDYYQGEFINKQNLVLPKQNIFSLEDKSKTIWDKIYKDYYHPKSGAYVQAKELFIKQSKLIQKLEKKDVELLDIGFGMGYNSLLCIKQKKENFLKITALDLNRQIIKASANLNENEDEKNILNTIYKTSFYKDEKNELNLILGDARHTIKSLNKKFDIIFLDAFLHNLNPSLLSIDFICLLKNLLEKEGIIICTNTYHKVKAAFCLAKFTYEEFFIEKTDIKALIVKHGEKLYKEDVYKDPYLVYREKQILNN</sequence>
<evidence type="ECO:0000256" key="1">
    <source>
        <dbReference type="ARBA" id="ARBA00001966"/>
    </source>
</evidence>
<dbReference type="EMBL" id="NXID01000016">
    <property type="protein sequence ID" value="RXK16087.1"/>
    <property type="molecule type" value="Genomic_DNA"/>
</dbReference>
<feature type="domain" description="Radical SAM core" evidence="7">
    <location>
        <begin position="17"/>
        <end position="259"/>
    </location>
</feature>
<evidence type="ECO:0000256" key="2">
    <source>
        <dbReference type="ARBA" id="ARBA00022485"/>
    </source>
</evidence>
<dbReference type="InterPro" id="IPR006638">
    <property type="entry name" value="Elp3/MiaA/NifB-like_rSAM"/>
</dbReference>
<dbReference type="GO" id="GO:0051539">
    <property type="term" value="F:4 iron, 4 sulfur cluster binding"/>
    <property type="evidence" value="ECO:0007669"/>
    <property type="project" value="UniProtKB-KW"/>
</dbReference>
<keyword evidence="2" id="KW-0004">4Fe-4S</keyword>
<dbReference type="InterPro" id="IPR008471">
    <property type="entry name" value="MnmC-like_methylTransf"/>
</dbReference>
<keyword evidence="4" id="KW-0479">Metal-binding</keyword>